<dbReference type="InterPro" id="IPR006070">
    <property type="entry name" value="Sua5-like_dom"/>
</dbReference>
<accession>A0ABW8U5K5</accession>
<dbReference type="PANTHER" id="PTHR42828">
    <property type="entry name" value="DHBP SYNTHASE RIBB-LIKE ALPHA/BETA DOMAIN-CONTAINING PROTEIN"/>
    <property type="match status" value="1"/>
</dbReference>
<dbReference type="EMBL" id="JBJJXE010000006">
    <property type="protein sequence ID" value="MFL1732418.1"/>
    <property type="molecule type" value="Genomic_DNA"/>
</dbReference>
<dbReference type="Pfam" id="PF01300">
    <property type="entry name" value="Sua5_yciO_yrdC"/>
    <property type="match status" value="1"/>
</dbReference>
<evidence type="ECO:0000313" key="3">
    <source>
        <dbReference type="Proteomes" id="UP001624684"/>
    </source>
</evidence>
<gene>
    <name evidence="2" type="ORF">ACJHVH_05330</name>
</gene>
<reference evidence="2 3" key="1">
    <citation type="submission" date="2024-11" db="EMBL/GenBank/DDBJ databases">
        <title>First Report of Moraxella oculi in Brazil in an Infectious Bovine Keratoconjunctivitis Outbreak.</title>
        <authorList>
            <person name="Carvalho C.V."/>
            <person name="Domingues R."/>
            <person name="Coutinho C."/>
            <person name="Honorio N.T.B.S."/>
            <person name="Faza D.R.L.R."/>
            <person name="Carvalho W.A."/>
            <person name="Machado A.B.F."/>
            <person name="Martins M.F."/>
            <person name="Gaspar E.B."/>
        </authorList>
    </citation>
    <scope>NUCLEOTIDE SEQUENCE [LARGE SCALE GENOMIC DNA]</scope>
    <source>
        <strain evidence="2 3">2117LE</strain>
    </source>
</reference>
<dbReference type="InterPro" id="IPR052532">
    <property type="entry name" value="SUA5_domain"/>
</dbReference>
<dbReference type="PROSITE" id="PS51163">
    <property type="entry name" value="YRDC"/>
    <property type="match status" value="1"/>
</dbReference>
<dbReference type="SUPFAM" id="SSF55821">
    <property type="entry name" value="YrdC/RibB"/>
    <property type="match status" value="1"/>
</dbReference>
<proteinExistence type="predicted"/>
<protein>
    <submittedName>
        <fullName evidence="2">Sua5/YciO/YrdC/YwlC family protein</fullName>
    </submittedName>
</protein>
<organism evidence="2 3">
    <name type="scientific">Moraxella oculi</name>
    <dbReference type="NCBI Taxonomy" id="2940516"/>
    <lineage>
        <taxon>Bacteria</taxon>
        <taxon>Pseudomonadati</taxon>
        <taxon>Pseudomonadota</taxon>
        <taxon>Gammaproteobacteria</taxon>
        <taxon>Moraxellales</taxon>
        <taxon>Moraxellaceae</taxon>
        <taxon>Moraxella</taxon>
    </lineage>
</organism>
<feature type="domain" description="YrdC-like" evidence="1">
    <location>
        <begin position="13"/>
        <end position="184"/>
    </location>
</feature>
<dbReference type="RefSeq" id="WP_407069038.1">
    <property type="nucleotide sequence ID" value="NZ_JBJJXE010000006.1"/>
</dbReference>
<comment type="caution">
    <text evidence="2">The sequence shown here is derived from an EMBL/GenBank/DDBJ whole genome shotgun (WGS) entry which is preliminary data.</text>
</comment>
<keyword evidence="3" id="KW-1185">Reference proteome</keyword>
<dbReference type="Gene3D" id="3.90.870.10">
    <property type="entry name" value="DHBP synthase"/>
    <property type="match status" value="1"/>
</dbReference>
<dbReference type="PANTHER" id="PTHR42828:SF3">
    <property type="entry name" value="THREONYLCARBAMOYL-AMP SYNTHASE"/>
    <property type="match status" value="1"/>
</dbReference>
<evidence type="ECO:0000313" key="2">
    <source>
        <dbReference type="EMBL" id="MFL1732418.1"/>
    </source>
</evidence>
<evidence type="ECO:0000259" key="1">
    <source>
        <dbReference type="PROSITE" id="PS51163"/>
    </source>
</evidence>
<name>A0ABW8U5K5_9GAMM</name>
<dbReference type="Proteomes" id="UP001624684">
    <property type="component" value="Unassembled WGS sequence"/>
</dbReference>
<dbReference type="InterPro" id="IPR017945">
    <property type="entry name" value="DHBP_synth_RibB-like_a/b_dom"/>
</dbReference>
<sequence>MQTLYLHPQNPQPRLLKQIANALNDAQLIIYPTQMGYAILSHMNAKNNLHKISTIHQIINTTHHTLLCRSLSEAAQYADINNQQFKIIKNQSNDIARFILSPTKQTPKYLNTKNAIGIHITNHPLTNALIDLLETPVVIHELHHEIIDTTTTYEIQENLSQHIDILVDAGTINPSPLSTKNLIE</sequence>